<dbReference type="PANTHER" id="PTHR43677">
    <property type="entry name" value="SHORT-CHAIN DEHYDROGENASE/REDUCTASE"/>
    <property type="match status" value="1"/>
</dbReference>
<dbReference type="SUPFAM" id="SSF51735">
    <property type="entry name" value="NAD(P)-binding Rossmann-fold domains"/>
    <property type="match status" value="1"/>
</dbReference>
<evidence type="ECO:0000313" key="2">
    <source>
        <dbReference type="EMBL" id="EKC22883.1"/>
    </source>
</evidence>
<dbReference type="PANTHER" id="PTHR43677:SF3">
    <property type="entry name" value="PROSTAGLANDIN REDUCTASE 3"/>
    <property type="match status" value="1"/>
</dbReference>
<dbReference type="Gene3D" id="3.40.50.720">
    <property type="entry name" value="NAD(P)-binding Rossmann-like Domain"/>
    <property type="match status" value="2"/>
</dbReference>
<gene>
    <name evidence="2" type="ORF">CGI_10001322</name>
</gene>
<dbReference type="GO" id="GO:0016491">
    <property type="term" value="F:oxidoreductase activity"/>
    <property type="evidence" value="ECO:0007669"/>
    <property type="project" value="TreeGrafter"/>
</dbReference>
<dbReference type="InterPro" id="IPR013154">
    <property type="entry name" value="ADH-like_N"/>
</dbReference>
<evidence type="ECO:0000259" key="1">
    <source>
        <dbReference type="Pfam" id="PF08240"/>
    </source>
</evidence>
<dbReference type="Pfam" id="PF08240">
    <property type="entry name" value="ADH_N"/>
    <property type="match status" value="1"/>
</dbReference>
<dbReference type="Gene3D" id="3.90.180.10">
    <property type="entry name" value="Medium-chain alcohol dehydrogenases, catalytic domain"/>
    <property type="match status" value="1"/>
</dbReference>
<accession>K1PME8</accession>
<reference evidence="2" key="1">
    <citation type="journal article" date="2012" name="Nature">
        <title>The oyster genome reveals stress adaptation and complexity of shell formation.</title>
        <authorList>
            <person name="Zhang G."/>
            <person name="Fang X."/>
            <person name="Guo X."/>
            <person name="Li L."/>
            <person name="Luo R."/>
            <person name="Xu F."/>
            <person name="Yang P."/>
            <person name="Zhang L."/>
            <person name="Wang X."/>
            <person name="Qi H."/>
            <person name="Xiong Z."/>
            <person name="Que H."/>
            <person name="Xie Y."/>
            <person name="Holland P.W."/>
            <person name="Paps J."/>
            <person name="Zhu Y."/>
            <person name="Wu F."/>
            <person name="Chen Y."/>
            <person name="Wang J."/>
            <person name="Peng C."/>
            <person name="Meng J."/>
            <person name="Yang L."/>
            <person name="Liu J."/>
            <person name="Wen B."/>
            <person name="Zhang N."/>
            <person name="Huang Z."/>
            <person name="Zhu Q."/>
            <person name="Feng Y."/>
            <person name="Mount A."/>
            <person name="Hedgecock D."/>
            <person name="Xu Z."/>
            <person name="Liu Y."/>
            <person name="Domazet-Loso T."/>
            <person name="Du Y."/>
            <person name="Sun X."/>
            <person name="Zhang S."/>
            <person name="Liu B."/>
            <person name="Cheng P."/>
            <person name="Jiang X."/>
            <person name="Li J."/>
            <person name="Fan D."/>
            <person name="Wang W."/>
            <person name="Fu W."/>
            <person name="Wang T."/>
            <person name="Wang B."/>
            <person name="Zhang J."/>
            <person name="Peng Z."/>
            <person name="Li Y."/>
            <person name="Li N."/>
            <person name="Wang J."/>
            <person name="Chen M."/>
            <person name="He Y."/>
            <person name="Tan F."/>
            <person name="Song X."/>
            <person name="Zheng Q."/>
            <person name="Huang R."/>
            <person name="Yang H."/>
            <person name="Du X."/>
            <person name="Chen L."/>
            <person name="Yang M."/>
            <person name="Gaffney P.M."/>
            <person name="Wang S."/>
            <person name="Luo L."/>
            <person name="She Z."/>
            <person name="Ming Y."/>
            <person name="Huang W."/>
            <person name="Zhang S."/>
            <person name="Huang B."/>
            <person name="Zhang Y."/>
            <person name="Qu T."/>
            <person name="Ni P."/>
            <person name="Miao G."/>
            <person name="Wang J."/>
            <person name="Wang Q."/>
            <person name="Steinberg C.E."/>
            <person name="Wang H."/>
            <person name="Li N."/>
            <person name="Qian L."/>
            <person name="Zhang G."/>
            <person name="Li Y."/>
            <person name="Yang H."/>
            <person name="Liu X."/>
            <person name="Wang J."/>
            <person name="Yin Y."/>
            <person name="Wang J."/>
        </authorList>
    </citation>
    <scope>NUCLEOTIDE SEQUENCE [LARGE SCALE GENOMIC DNA]</scope>
    <source>
        <strain evidence="2">05x7-T-G4-1.051#20</strain>
    </source>
</reference>
<dbReference type="InterPro" id="IPR027267">
    <property type="entry name" value="AH/BAR_dom_sf"/>
</dbReference>
<dbReference type="InterPro" id="IPR011032">
    <property type="entry name" value="GroES-like_sf"/>
</dbReference>
<dbReference type="InterPro" id="IPR036291">
    <property type="entry name" value="NAD(P)-bd_dom_sf"/>
</dbReference>
<dbReference type="SUPFAM" id="SSF50129">
    <property type="entry name" value="GroES-like"/>
    <property type="match status" value="1"/>
</dbReference>
<dbReference type="EMBL" id="JH816064">
    <property type="protein sequence ID" value="EKC22883.1"/>
    <property type="molecule type" value="Genomic_DNA"/>
</dbReference>
<organism evidence="2">
    <name type="scientific">Magallana gigas</name>
    <name type="common">Pacific oyster</name>
    <name type="synonym">Crassostrea gigas</name>
    <dbReference type="NCBI Taxonomy" id="29159"/>
    <lineage>
        <taxon>Eukaryota</taxon>
        <taxon>Metazoa</taxon>
        <taxon>Spiralia</taxon>
        <taxon>Lophotrochozoa</taxon>
        <taxon>Mollusca</taxon>
        <taxon>Bivalvia</taxon>
        <taxon>Autobranchia</taxon>
        <taxon>Pteriomorphia</taxon>
        <taxon>Ostreida</taxon>
        <taxon>Ostreoidea</taxon>
        <taxon>Ostreidae</taxon>
        <taxon>Magallana</taxon>
    </lineage>
</organism>
<dbReference type="AlphaFoldDB" id="K1PME8"/>
<proteinExistence type="predicted"/>
<protein>
    <submittedName>
        <fullName evidence="2">Zinc-binding alcohol dehydrogenase domain-containing protein 2</fullName>
    </submittedName>
</protein>
<feature type="domain" description="Alcohol dehydrogenase-like N-terminal" evidence="1">
    <location>
        <begin position="301"/>
        <end position="380"/>
    </location>
</feature>
<sequence>MDKASRAIRRSGAKLRSLGSGGSADLNVMVSELKDMRESAKGFMNAQNSACQDMMRWAANEENRAIQDVANHIAELNLLWTDVQKDFIGHLKEYKQMYEMVLEGEKHVLQAKDNLNNYEQKETKLRKDLRKAEKRSNEADIRNLESKLHEAQMEREKAEIEVTERIRENEAVKMIRLKEGFVRIAEAYVELGKKCSTVFQAQKDVAMEIPDVHGKELEEVKYTGSSKTQNYLYKAKEKLHSYRRESFRLNPPLPFPSYHCQDKDEETDDPPPYSLIKEPHPQWQDKSTGMADTSQNQTVTVGIGVQYVGINASDINVTAGRYGHQSKIKPPFDIGFEGLGEVVQASKNSPLPVGQAVMYFNHGAFSEYKVLKANRVFPIPSPSPQFLPFLVSGITASVSLDKVQWAKLAGCHVIGTCSTDAKVEFLKNGVDVVYETIGGEVFDICVNR</sequence>
<dbReference type="HOGENOM" id="CLU_611453_0_0_1"/>
<dbReference type="InParanoid" id="K1PME8"/>
<dbReference type="Gene3D" id="1.20.1270.60">
    <property type="entry name" value="Arfaptin homology (AH) domain/BAR domain"/>
    <property type="match status" value="1"/>
</dbReference>
<name>K1PME8_MAGGI</name>
<dbReference type="GO" id="GO:0005739">
    <property type="term" value="C:mitochondrion"/>
    <property type="evidence" value="ECO:0007669"/>
    <property type="project" value="TreeGrafter"/>
</dbReference>
<dbReference type="InterPro" id="IPR051397">
    <property type="entry name" value="Zn-ADH-like_protein"/>
</dbReference>